<dbReference type="InParanoid" id="T1F070"/>
<dbReference type="RefSeq" id="XP_009012049.1">
    <property type="nucleotide sequence ID" value="XM_009013801.1"/>
</dbReference>
<accession>T1F070</accession>
<protein>
    <submittedName>
        <fullName evidence="2 3">Uncharacterized protein</fullName>
    </submittedName>
</protein>
<proteinExistence type="predicted"/>
<keyword evidence="1" id="KW-0175">Coiled coil</keyword>
<organism evidence="3 4">
    <name type="scientific">Helobdella robusta</name>
    <name type="common">Californian leech</name>
    <dbReference type="NCBI Taxonomy" id="6412"/>
    <lineage>
        <taxon>Eukaryota</taxon>
        <taxon>Metazoa</taxon>
        <taxon>Spiralia</taxon>
        <taxon>Lophotrochozoa</taxon>
        <taxon>Annelida</taxon>
        <taxon>Clitellata</taxon>
        <taxon>Hirudinea</taxon>
        <taxon>Rhynchobdellida</taxon>
        <taxon>Glossiphoniidae</taxon>
        <taxon>Helobdella</taxon>
    </lineage>
</organism>
<dbReference type="EMBL" id="KB095905">
    <property type="protein sequence ID" value="ESO10235.1"/>
    <property type="molecule type" value="Genomic_DNA"/>
</dbReference>
<evidence type="ECO:0000256" key="1">
    <source>
        <dbReference type="SAM" id="Coils"/>
    </source>
</evidence>
<sequence length="134" mass="16241">MEFHKDEREARGRMLAEQDAAYQESLALDRAKADSKRKELQDLQKMMMEQKEEEMQRLHKLKEEEEEKRVIYIRTSKSISEFYLFLYQELSFFFKILESIYQKSRVGVGNFYPELESDYFERLESGIFHLAPTY</sequence>
<reference evidence="4" key="1">
    <citation type="submission" date="2012-12" db="EMBL/GenBank/DDBJ databases">
        <authorList>
            <person name="Hellsten U."/>
            <person name="Grimwood J."/>
            <person name="Chapman J.A."/>
            <person name="Shapiro H."/>
            <person name="Aerts A."/>
            <person name="Otillar R.P."/>
            <person name="Terry A.Y."/>
            <person name="Boore J.L."/>
            <person name="Simakov O."/>
            <person name="Marletaz F."/>
            <person name="Cho S.-J."/>
            <person name="Edsinger-Gonzales E."/>
            <person name="Havlak P."/>
            <person name="Kuo D.-H."/>
            <person name="Larsson T."/>
            <person name="Lv J."/>
            <person name="Arendt D."/>
            <person name="Savage R."/>
            <person name="Osoegawa K."/>
            <person name="de Jong P."/>
            <person name="Lindberg D.R."/>
            <person name="Seaver E.C."/>
            <person name="Weisblat D.A."/>
            <person name="Putnam N.H."/>
            <person name="Grigoriev I.V."/>
            <person name="Rokhsar D.S."/>
        </authorList>
    </citation>
    <scope>NUCLEOTIDE SEQUENCE</scope>
</reference>
<evidence type="ECO:0000313" key="2">
    <source>
        <dbReference type="EMBL" id="ESO10235.1"/>
    </source>
</evidence>
<dbReference type="Proteomes" id="UP000015101">
    <property type="component" value="Unassembled WGS sequence"/>
</dbReference>
<dbReference type="HOGENOM" id="CLU_1898487_0_0_1"/>
<dbReference type="KEGG" id="hro:HELRODRAFT_168121"/>
<keyword evidence="4" id="KW-1185">Reference proteome</keyword>
<reference evidence="3" key="3">
    <citation type="submission" date="2015-06" db="UniProtKB">
        <authorList>
            <consortium name="EnsemblMetazoa"/>
        </authorList>
    </citation>
    <scope>IDENTIFICATION</scope>
</reference>
<dbReference type="CTD" id="20202220"/>
<evidence type="ECO:0000313" key="3">
    <source>
        <dbReference type="EnsemblMetazoa" id="HelroP168121"/>
    </source>
</evidence>
<gene>
    <name evidence="3" type="primary">20202220</name>
    <name evidence="2" type="ORF">HELRODRAFT_168121</name>
</gene>
<feature type="coiled-coil region" evidence="1">
    <location>
        <begin position="33"/>
        <end position="68"/>
    </location>
</feature>
<dbReference type="GeneID" id="20202220"/>
<dbReference type="EnsemblMetazoa" id="HelroT168121">
    <property type="protein sequence ID" value="HelroP168121"/>
    <property type="gene ID" value="HelroG168121"/>
</dbReference>
<name>T1F070_HELRO</name>
<dbReference type="AlphaFoldDB" id="T1F070"/>
<evidence type="ECO:0000313" key="4">
    <source>
        <dbReference type="Proteomes" id="UP000015101"/>
    </source>
</evidence>
<reference evidence="2 4" key="2">
    <citation type="journal article" date="2013" name="Nature">
        <title>Insights into bilaterian evolution from three spiralian genomes.</title>
        <authorList>
            <person name="Simakov O."/>
            <person name="Marletaz F."/>
            <person name="Cho S.J."/>
            <person name="Edsinger-Gonzales E."/>
            <person name="Havlak P."/>
            <person name="Hellsten U."/>
            <person name="Kuo D.H."/>
            <person name="Larsson T."/>
            <person name="Lv J."/>
            <person name="Arendt D."/>
            <person name="Savage R."/>
            <person name="Osoegawa K."/>
            <person name="de Jong P."/>
            <person name="Grimwood J."/>
            <person name="Chapman J.A."/>
            <person name="Shapiro H."/>
            <person name="Aerts A."/>
            <person name="Otillar R.P."/>
            <person name="Terry A.Y."/>
            <person name="Boore J.L."/>
            <person name="Grigoriev I.V."/>
            <person name="Lindberg D.R."/>
            <person name="Seaver E.C."/>
            <person name="Weisblat D.A."/>
            <person name="Putnam N.H."/>
            <person name="Rokhsar D.S."/>
        </authorList>
    </citation>
    <scope>NUCLEOTIDE SEQUENCE</scope>
</reference>
<dbReference type="EMBL" id="AMQM01002899">
    <property type="status" value="NOT_ANNOTATED_CDS"/>
    <property type="molecule type" value="Genomic_DNA"/>
</dbReference>